<evidence type="ECO:0000313" key="4">
    <source>
        <dbReference type="Ensembl" id="ENSCJAP00000055471.1"/>
    </source>
</evidence>
<dbReference type="GeneTree" id="ENSGT00390000012060"/>
<reference evidence="4" key="3">
    <citation type="submission" date="2025-09" db="UniProtKB">
        <authorList>
            <consortium name="Ensembl"/>
        </authorList>
    </citation>
    <scope>IDENTIFICATION</scope>
</reference>
<sequence length="111" mass="12267">MDDLQDLDEEWRCGLATSRAKMGRRAQQESPQAENHLNGKNSSLTLTGETSPPPLPRCRKGGWADNSAKSSKFRRKAAEEIEEYVSSVLTVSHVDLGQQCCPGGLHLFHLC</sequence>
<dbReference type="Proteomes" id="UP000008225">
    <property type="component" value="Chromosome 10"/>
</dbReference>
<evidence type="ECO:0000256" key="2">
    <source>
        <dbReference type="ARBA" id="ARBA00022794"/>
    </source>
</evidence>
<keyword evidence="2" id="KW-0970">Cilium biogenesis/degradation</keyword>
<feature type="compositionally biased region" description="Polar residues" evidence="3">
    <location>
        <begin position="28"/>
        <end position="50"/>
    </location>
</feature>
<dbReference type="InterPro" id="IPR029302">
    <property type="entry name" value="IFT43"/>
</dbReference>
<dbReference type="GO" id="GO:0030991">
    <property type="term" value="C:intraciliary transport particle A"/>
    <property type="evidence" value="ECO:0007669"/>
    <property type="project" value="InterPro"/>
</dbReference>
<dbReference type="PANTHER" id="PTHR33724">
    <property type="entry name" value="INTRAFLAGELLAR TRANSPORT PROTEIN 43 HOMOLOG"/>
    <property type="match status" value="1"/>
</dbReference>
<reference evidence="4" key="2">
    <citation type="submission" date="2025-08" db="UniProtKB">
        <authorList>
            <consortium name="Ensembl"/>
        </authorList>
    </citation>
    <scope>IDENTIFICATION</scope>
</reference>
<dbReference type="Bgee" id="ENSCJAG00000020692">
    <property type="expression patterns" value="Expressed in ovary and 6 other cell types or tissues"/>
</dbReference>
<gene>
    <name evidence="4" type="primary">IFT43</name>
</gene>
<dbReference type="PANTHER" id="PTHR33724:SF1">
    <property type="entry name" value="INTRAFLAGELLAR TRANSPORT PROTEIN 43 HOMOLOG"/>
    <property type="match status" value="1"/>
</dbReference>
<dbReference type="GO" id="GO:0035721">
    <property type="term" value="P:intraciliary retrograde transport"/>
    <property type="evidence" value="ECO:0007669"/>
    <property type="project" value="TreeGrafter"/>
</dbReference>
<dbReference type="Ensembl" id="ENSCJAT00000081719.2">
    <property type="protein sequence ID" value="ENSCJAP00000055471.1"/>
    <property type="gene ID" value="ENSCJAG00000020692.3"/>
</dbReference>
<dbReference type="AlphaFoldDB" id="A0A2R8M8G5"/>
<evidence type="ECO:0000256" key="3">
    <source>
        <dbReference type="SAM" id="MobiDB-lite"/>
    </source>
</evidence>
<keyword evidence="5" id="KW-1185">Reference proteome</keyword>
<evidence type="ECO:0000256" key="1">
    <source>
        <dbReference type="ARBA" id="ARBA00007563"/>
    </source>
</evidence>
<reference evidence="4" key="1">
    <citation type="submission" date="2009-03" db="EMBL/GenBank/DDBJ databases">
        <authorList>
            <person name="Warren W."/>
            <person name="Ye L."/>
            <person name="Minx P."/>
            <person name="Worley K."/>
            <person name="Gibbs R."/>
            <person name="Wilson R.K."/>
        </authorList>
    </citation>
    <scope>NUCLEOTIDE SEQUENCE [LARGE SCALE GENOMIC DNA]</scope>
</reference>
<protein>
    <submittedName>
        <fullName evidence="4">Intraflagellar transport 43</fullName>
    </submittedName>
</protein>
<proteinExistence type="inferred from homology"/>
<dbReference type="GO" id="GO:0005929">
    <property type="term" value="C:cilium"/>
    <property type="evidence" value="ECO:0007669"/>
    <property type="project" value="TreeGrafter"/>
</dbReference>
<comment type="similarity">
    <text evidence="1">Belongs to the IFT43 family.</text>
</comment>
<organism evidence="4 5">
    <name type="scientific">Callithrix jacchus</name>
    <name type="common">White-tufted-ear marmoset</name>
    <name type="synonym">Simia Jacchus</name>
    <dbReference type="NCBI Taxonomy" id="9483"/>
    <lineage>
        <taxon>Eukaryota</taxon>
        <taxon>Metazoa</taxon>
        <taxon>Chordata</taxon>
        <taxon>Craniata</taxon>
        <taxon>Vertebrata</taxon>
        <taxon>Euteleostomi</taxon>
        <taxon>Mammalia</taxon>
        <taxon>Eutheria</taxon>
        <taxon>Euarchontoglires</taxon>
        <taxon>Primates</taxon>
        <taxon>Haplorrhini</taxon>
        <taxon>Platyrrhini</taxon>
        <taxon>Cebidae</taxon>
        <taxon>Callitrichinae</taxon>
        <taxon>Callithrix</taxon>
        <taxon>Callithrix</taxon>
    </lineage>
</organism>
<feature type="region of interest" description="Disordered" evidence="3">
    <location>
        <begin position="19"/>
        <end position="71"/>
    </location>
</feature>
<name>A0A2R8M8G5_CALJA</name>
<accession>A0A2R8M8G5</accession>
<evidence type="ECO:0000313" key="5">
    <source>
        <dbReference type="Proteomes" id="UP000008225"/>
    </source>
</evidence>